<dbReference type="InParanoid" id="A0A7J8J8A8"/>
<organism evidence="2 3">
    <name type="scientific">Molossus molossus</name>
    <name type="common">Pallas' mastiff bat</name>
    <name type="synonym">Vespertilio molossus</name>
    <dbReference type="NCBI Taxonomy" id="27622"/>
    <lineage>
        <taxon>Eukaryota</taxon>
        <taxon>Metazoa</taxon>
        <taxon>Chordata</taxon>
        <taxon>Craniata</taxon>
        <taxon>Vertebrata</taxon>
        <taxon>Euteleostomi</taxon>
        <taxon>Mammalia</taxon>
        <taxon>Eutheria</taxon>
        <taxon>Laurasiatheria</taxon>
        <taxon>Chiroptera</taxon>
        <taxon>Yangochiroptera</taxon>
        <taxon>Molossidae</taxon>
        <taxon>Molossus</taxon>
    </lineage>
</organism>
<evidence type="ECO:0000313" key="3">
    <source>
        <dbReference type="Proteomes" id="UP000550707"/>
    </source>
</evidence>
<gene>
    <name evidence="2" type="ORF">HJG59_009587</name>
</gene>
<keyword evidence="1" id="KW-0812">Transmembrane</keyword>
<sequence>MVTWPSREQKPTCTDVLLILVFVWSVAICLFPQRQAGRWLGKEEEDLEFGKAGLRTLKCCSVRPSICFCRVASLCQWILCVKINQTESRKKRHIAQKQICRTLYFQARKKRKTLSGPVWVYVRVPLHPGHLEGQRRCCCICSC</sequence>
<evidence type="ECO:0000313" key="2">
    <source>
        <dbReference type="EMBL" id="KAF6492382.1"/>
    </source>
</evidence>
<dbReference type="Proteomes" id="UP000550707">
    <property type="component" value="Unassembled WGS sequence"/>
</dbReference>
<keyword evidence="1" id="KW-1133">Transmembrane helix</keyword>
<feature type="transmembrane region" description="Helical" evidence="1">
    <location>
        <begin position="16"/>
        <end position="32"/>
    </location>
</feature>
<dbReference type="AlphaFoldDB" id="A0A7J8J8A8"/>
<dbReference type="EMBL" id="JACASF010000002">
    <property type="protein sequence ID" value="KAF6492382.1"/>
    <property type="molecule type" value="Genomic_DNA"/>
</dbReference>
<comment type="caution">
    <text evidence="2">The sequence shown here is derived from an EMBL/GenBank/DDBJ whole genome shotgun (WGS) entry which is preliminary data.</text>
</comment>
<proteinExistence type="predicted"/>
<accession>A0A7J8J8A8</accession>
<reference evidence="2 3" key="1">
    <citation type="journal article" date="2020" name="Nature">
        <title>Six reference-quality genomes reveal evolution of bat adaptations.</title>
        <authorList>
            <person name="Jebb D."/>
            <person name="Huang Z."/>
            <person name="Pippel M."/>
            <person name="Hughes G.M."/>
            <person name="Lavrichenko K."/>
            <person name="Devanna P."/>
            <person name="Winkler S."/>
            <person name="Jermiin L.S."/>
            <person name="Skirmuntt E.C."/>
            <person name="Katzourakis A."/>
            <person name="Burkitt-Gray L."/>
            <person name="Ray D.A."/>
            <person name="Sullivan K.A.M."/>
            <person name="Roscito J.G."/>
            <person name="Kirilenko B.M."/>
            <person name="Davalos L.M."/>
            <person name="Corthals A.P."/>
            <person name="Power M.L."/>
            <person name="Jones G."/>
            <person name="Ransome R.D."/>
            <person name="Dechmann D.K.N."/>
            <person name="Locatelli A.G."/>
            <person name="Puechmaille S.J."/>
            <person name="Fedrigo O."/>
            <person name="Jarvis E.D."/>
            <person name="Hiller M."/>
            <person name="Vernes S.C."/>
            <person name="Myers E.W."/>
            <person name="Teeling E.C."/>
        </authorList>
    </citation>
    <scope>NUCLEOTIDE SEQUENCE [LARGE SCALE GENOMIC DNA]</scope>
    <source>
        <strain evidence="2">MMolMol1</strain>
        <tissue evidence="2">Muscle</tissue>
    </source>
</reference>
<protein>
    <submittedName>
        <fullName evidence="2">Uncharacterized protein</fullName>
    </submittedName>
</protein>
<keyword evidence="1" id="KW-0472">Membrane</keyword>
<name>A0A7J8J8A8_MOLMO</name>
<keyword evidence="3" id="KW-1185">Reference proteome</keyword>
<evidence type="ECO:0000256" key="1">
    <source>
        <dbReference type="SAM" id="Phobius"/>
    </source>
</evidence>